<evidence type="ECO:0000256" key="6">
    <source>
        <dbReference type="PROSITE-ProRule" id="PRU00339"/>
    </source>
</evidence>
<dbReference type="AlphaFoldDB" id="A0A4U0P2I6"/>
<comment type="subcellular location">
    <subcellularLocation>
        <location evidence="1">Cell outer membrane</location>
    </subcellularLocation>
</comment>
<keyword evidence="5" id="KW-0998">Cell outer membrane</keyword>
<dbReference type="OrthoDB" id="697229at2"/>
<proteinExistence type="inferred from homology"/>
<dbReference type="InterPro" id="IPR012944">
    <property type="entry name" value="SusD_RagB_dom"/>
</dbReference>
<comment type="similarity">
    <text evidence="2">Belongs to the SusD family.</text>
</comment>
<reference evidence="9 10" key="1">
    <citation type="submission" date="2019-04" db="EMBL/GenBank/DDBJ databases">
        <title>Sphingobacterium olei sp. nov., isolated from oil-contaminated soil.</title>
        <authorList>
            <person name="Liu B."/>
        </authorList>
    </citation>
    <scope>NUCLEOTIDE SEQUENCE [LARGE SCALE GENOMIC DNA]</scope>
    <source>
        <strain evidence="9 10">HAL-9</strain>
    </source>
</reference>
<dbReference type="Pfam" id="PF14322">
    <property type="entry name" value="SusD-like_3"/>
    <property type="match status" value="1"/>
</dbReference>
<evidence type="ECO:0000256" key="1">
    <source>
        <dbReference type="ARBA" id="ARBA00004442"/>
    </source>
</evidence>
<keyword evidence="10" id="KW-1185">Reference proteome</keyword>
<dbReference type="Gene3D" id="1.25.40.390">
    <property type="match status" value="1"/>
</dbReference>
<evidence type="ECO:0000256" key="2">
    <source>
        <dbReference type="ARBA" id="ARBA00006275"/>
    </source>
</evidence>
<evidence type="ECO:0000256" key="3">
    <source>
        <dbReference type="ARBA" id="ARBA00022729"/>
    </source>
</evidence>
<evidence type="ECO:0000313" key="10">
    <source>
        <dbReference type="Proteomes" id="UP000306808"/>
    </source>
</evidence>
<dbReference type="InterPro" id="IPR019734">
    <property type="entry name" value="TPR_rpt"/>
</dbReference>
<accession>A0A4U0P2I6</accession>
<sequence length="482" mass="54632">MTRIKFISYTIIGVLNLSLSSCSDSFLEVDPKGRILAKEVVDYRNLFYNNNLLSNGSSAEVQIAMGDDATAFSDYLASAQEYTQRGFRWEQELYTEEQDAGEFTSLMAQVYVLNKIANEVGDAEGGTVAEKQLIAAEARATRAWHYFMLINYYGKPYDVNTASTDPGFPIVTEADVAIENYTRASVQQVYDFMINDITESIPLLPQNTDVRTRITLAAAEALLGKIYLFMGKYEEALVQFNLSFSHLPTSFEVGLFNYNETLTSGGAWYYAPTINSYTGAPLPWRSLESLFARQIQSQWVNVSNEILLNPETYALFGSDDKRALFFTRKPGLAAAGTVFPTPNVYRKYAPSSSVAYGITMPDLYLMRAECEARVGSVDRALVDLHTLRSKRTSEAQIFINDRTQLIRFIIDERRREFALQGFRWFDMRRLSKDPLFANTVYTHVLYNSTGEVQERFTLSPARLTLRLPAKVRLYNPDMPENP</sequence>
<evidence type="ECO:0000256" key="4">
    <source>
        <dbReference type="ARBA" id="ARBA00023136"/>
    </source>
</evidence>
<feature type="domain" description="SusD-like N-terminal" evidence="8">
    <location>
        <begin position="68"/>
        <end position="228"/>
    </location>
</feature>
<dbReference type="EMBL" id="SUME01000003">
    <property type="protein sequence ID" value="TJZ61517.1"/>
    <property type="molecule type" value="Genomic_DNA"/>
</dbReference>
<keyword evidence="4" id="KW-0472">Membrane</keyword>
<dbReference type="PROSITE" id="PS51257">
    <property type="entry name" value="PROKAR_LIPOPROTEIN"/>
    <property type="match status" value="1"/>
</dbReference>
<evidence type="ECO:0000259" key="7">
    <source>
        <dbReference type="Pfam" id="PF07980"/>
    </source>
</evidence>
<evidence type="ECO:0000313" key="9">
    <source>
        <dbReference type="EMBL" id="TJZ61517.1"/>
    </source>
</evidence>
<organism evidence="9 10">
    <name type="scientific">Sphingobacterium olei</name>
    <dbReference type="NCBI Taxonomy" id="2571155"/>
    <lineage>
        <taxon>Bacteria</taxon>
        <taxon>Pseudomonadati</taxon>
        <taxon>Bacteroidota</taxon>
        <taxon>Sphingobacteriia</taxon>
        <taxon>Sphingobacteriales</taxon>
        <taxon>Sphingobacteriaceae</taxon>
        <taxon>Sphingobacterium</taxon>
    </lineage>
</organism>
<name>A0A4U0P2I6_9SPHI</name>
<evidence type="ECO:0000259" key="8">
    <source>
        <dbReference type="Pfam" id="PF14322"/>
    </source>
</evidence>
<protein>
    <submittedName>
        <fullName evidence="9">RagB/SusD family nutrient uptake outer membrane protein</fullName>
    </submittedName>
</protein>
<dbReference type="PROSITE" id="PS50005">
    <property type="entry name" value="TPR"/>
    <property type="match status" value="1"/>
</dbReference>
<keyword evidence="3" id="KW-0732">Signal</keyword>
<dbReference type="SUPFAM" id="SSF48452">
    <property type="entry name" value="TPR-like"/>
    <property type="match status" value="1"/>
</dbReference>
<dbReference type="InterPro" id="IPR011990">
    <property type="entry name" value="TPR-like_helical_dom_sf"/>
</dbReference>
<dbReference type="RefSeq" id="WP_136901163.1">
    <property type="nucleotide sequence ID" value="NZ_SUME01000003.1"/>
</dbReference>
<feature type="domain" description="RagB/SusD" evidence="7">
    <location>
        <begin position="362"/>
        <end position="430"/>
    </location>
</feature>
<dbReference type="Proteomes" id="UP000306808">
    <property type="component" value="Unassembled WGS sequence"/>
</dbReference>
<feature type="repeat" description="TPR" evidence="6">
    <location>
        <begin position="217"/>
        <end position="250"/>
    </location>
</feature>
<dbReference type="GO" id="GO:0009279">
    <property type="term" value="C:cell outer membrane"/>
    <property type="evidence" value="ECO:0007669"/>
    <property type="project" value="UniProtKB-SubCell"/>
</dbReference>
<evidence type="ECO:0000256" key="5">
    <source>
        <dbReference type="ARBA" id="ARBA00023237"/>
    </source>
</evidence>
<gene>
    <name evidence="9" type="ORF">FAZ15_10035</name>
</gene>
<dbReference type="InterPro" id="IPR033985">
    <property type="entry name" value="SusD-like_N"/>
</dbReference>
<keyword evidence="6" id="KW-0802">TPR repeat</keyword>
<dbReference type="Pfam" id="PF07980">
    <property type="entry name" value="SusD_RagB"/>
    <property type="match status" value="1"/>
</dbReference>
<comment type="caution">
    <text evidence="9">The sequence shown here is derived from an EMBL/GenBank/DDBJ whole genome shotgun (WGS) entry which is preliminary data.</text>
</comment>